<dbReference type="Proteomes" id="UP000578531">
    <property type="component" value="Unassembled WGS sequence"/>
</dbReference>
<dbReference type="GeneID" id="59287546"/>
<name>A0A8H6L5D6_9LECA</name>
<feature type="compositionally biased region" description="Polar residues" evidence="1">
    <location>
        <begin position="287"/>
        <end position="313"/>
    </location>
</feature>
<feature type="compositionally biased region" description="Polar residues" evidence="1">
    <location>
        <begin position="1071"/>
        <end position="1081"/>
    </location>
</feature>
<proteinExistence type="predicted"/>
<feature type="region of interest" description="Disordered" evidence="1">
    <location>
        <begin position="239"/>
        <end position="325"/>
    </location>
</feature>
<protein>
    <submittedName>
        <fullName evidence="2">Uncharacterized protein</fullName>
    </submittedName>
</protein>
<feature type="region of interest" description="Disordered" evidence="1">
    <location>
        <begin position="1314"/>
        <end position="1368"/>
    </location>
</feature>
<evidence type="ECO:0000313" key="3">
    <source>
        <dbReference type="Proteomes" id="UP000578531"/>
    </source>
</evidence>
<feature type="region of interest" description="Disordered" evidence="1">
    <location>
        <begin position="100"/>
        <end position="125"/>
    </location>
</feature>
<dbReference type="RefSeq" id="XP_037165606.1">
    <property type="nucleotide sequence ID" value="XM_037307797.1"/>
</dbReference>
<feature type="region of interest" description="Disordered" evidence="1">
    <location>
        <begin position="1063"/>
        <end position="1099"/>
    </location>
</feature>
<evidence type="ECO:0000256" key="1">
    <source>
        <dbReference type="SAM" id="MobiDB-lite"/>
    </source>
</evidence>
<organism evidence="2 3">
    <name type="scientific">Letharia columbiana</name>
    <dbReference type="NCBI Taxonomy" id="112416"/>
    <lineage>
        <taxon>Eukaryota</taxon>
        <taxon>Fungi</taxon>
        <taxon>Dikarya</taxon>
        <taxon>Ascomycota</taxon>
        <taxon>Pezizomycotina</taxon>
        <taxon>Lecanoromycetes</taxon>
        <taxon>OSLEUM clade</taxon>
        <taxon>Lecanoromycetidae</taxon>
        <taxon>Lecanorales</taxon>
        <taxon>Lecanorineae</taxon>
        <taxon>Parmeliaceae</taxon>
        <taxon>Letharia</taxon>
    </lineage>
</organism>
<reference evidence="2 3" key="1">
    <citation type="journal article" date="2020" name="Genomics">
        <title>Complete, high-quality genomes from long-read metagenomic sequencing of two wolf lichen thalli reveals enigmatic genome architecture.</title>
        <authorList>
            <person name="McKenzie S.K."/>
            <person name="Walston R.F."/>
            <person name="Allen J.L."/>
        </authorList>
    </citation>
    <scope>NUCLEOTIDE SEQUENCE [LARGE SCALE GENOMIC DNA]</scope>
    <source>
        <strain evidence="2">WasteWater2</strain>
    </source>
</reference>
<feature type="region of interest" description="Disordered" evidence="1">
    <location>
        <begin position="1"/>
        <end position="32"/>
    </location>
</feature>
<gene>
    <name evidence="2" type="ORF">HO173_005885</name>
</gene>
<feature type="compositionally biased region" description="Polar residues" evidence="1">
    <location>
        <begin position="1"/>
        <end position="10"/>
    </location>
</feature>
<accession>A0A8H6L5D6</accession>
<feature type="compositionally biased region" description="Low complexity" evidence="1">
    <location>
        <begin position="1220"/>
        <end position="1229"/>
    </location>
</feature>
<feature type="region of interest" description="Disordered" evidence="1">
    <location>
        <begin position="828"/>
        <end position="852"/>
    </location>
</feature>
<feature type="compositionally biased region" description="Polar residues" evidence="1">
    <location>
        <begin position="1319"/>
        <end position="1343"/>
    </location>
</feature>
<comment type="caution">
    <text evidence="2">The sequence shown here is derived from an EMBL/GenBank/DDBJ whole genome shotgun (WGS) entry which is preliminary data.</text>
</comment>
<sequence length="1424" mass="155839">MQSSGGWTNVPSPPRMQSVDSSPGTDAFSLINANPELSETSYLDLDAIRNMTLPLANDRPSSETLPPVRSTIVDWVQEQSQHDQPSNDATELQRAHVDGAPPCASQAKQSLAKTDDHASRQKGCQPAKKVYDIATLLRLKETQPAVPVMLRVKPEAIAENIFQYMGAATSRRLPTRSRGLSDVSNISSGIAETHSHTVYPAGKSKYMHQPFRQPHAPPENSILQRHDGFARFLKAHASPPHHRVTAGGRIVPAGPSSPPPMLDFGSLNGLLRDGPATARSSQKESRSTQSNIRTQNPQATSSMTLGDYLQSQGGSVGGMSLQHAPQTTSTQTAIPFNDLPFGYQSFMGPAMQAQAPMVPLVLFPDGSTLVSYNGMSYRASWNGISTSMEPLQPFHLPVDQQYYPQANLQGYLNNSHYNVAPQPSQASAPSIPLASATNVARPDMSKSDVPFQHQTQNGDELSLKTELTNLDKYLALYHYDITPAERASLIAQRRRLVEEIDRIRLSKEKPKHSIPIITPAATGLPVTPAAQVVPGPTSLRESVQNDRVAKGGTMSKHLSPAAPAFVPRNTSNLPSATFGKRTESQQVKHQQFGIRAAFGGIDPAPKTQNNANSSTWAIHSDQNVSFPKTRTVSQIEESSSSSVLDPSDPAMRVIDYEDIEYAARYLYNWTKDSRTYCTTVAEFQEAVRRVREQARLYGCAGGQSKDPAYDAEQDLWWAICDRDPIPLPSEVPDHVGNPRPWNWNDSAFNYRRQGANNIPGPGCEHARNSPRIFGWDPATTDSMKDVIDVSRSYFAFKGQLPSVSFRDFAYDRDGNKRLIQSDIAAPKAHSKIPRKPAYRSYSPTASSKREELRHSFDSSALEEMSTSELNIQHTGSAWNVQLKPGDEVKVPEAPSLPQGFPRTPEHKRIQRPFEASNIHSTAQASKPHLSTGHRTTIAQNFETVHNPRQAYIEDYPETPVAGSIRSSYKGAGTIQMNTAPRKVYMGPNPPGNDDTRTGSPMPAYAWDSTLFPGSSRKPTEEELNSIWYHTPLDEVTQKYLDDMKAYNTFKNKQADADNHDIDAAKGHRQNSDSSEPVTESKSPWGPEEGTTPTTPSSSIRFQSLQTQARTKEHGVPKTAKVNIPSASTIRAPIPRVNGNYPFSTGFNAHNALDSCEVNAVNVPSVGSSDSHQFLRKMLKSPRYSSAQPMSILSQISSTLADKMNGNKRAQAKGVEQLSENKGNNASNDGGNAGGIGNGLYATIHPSSSASLARTNPDLAVGKAQSSLASATYQAHGYLPQFDGAGKAHTSSLYREQGIQPLPQVRLPSEALYSDRQHTAETSSHQNHGPSAYTASTTYHNSVNFGYDGGRDSPPPKTTNAPKDQHSTHPAFDYMGLTLADYDNQRGDTNNAWHHGAVEDFFEDLREQELKTIASHQRANTRSAA</sequence>
<feature type="compositionally biased region" description="Low complexity" evidence="1">
    <location>
        <begin position="1082"/>
        <end position="1098"/>
    </location>
</feature>
<feature type="compositionally biased region" description="Basic residues" evidence="1">
    <location>
        <begin position="828"/>
        <end position="837"/>
    </location>
</feature>
<keyword evidence="3" id="KW-1185">Reference proteome</keyword>
<feature type="region of interest" description="Disordered" evidence="1">
    <location>
        <begin position="1207"/>
        <end position="1230"/>
    </location>
</feature>
<dbReference type="OrthoDB" id="5401902at2759"/>
<dbReference type="EMBL" id="JACCJC010000021">
    <property type="protein sequence ID" value="KAF6236254.1"/>
    <property type="molecule type" value="Genomic_DNA"/>
</dbReference>
<evidence type="ECO:0000313" key="2">
    <source>
        <dbReference type="EMBL" id="KAF6236254.1"/>
    </source>
</evidence>